<proteinExistence type="predicted"/>
<accession>A0ABW5W3P3</accession>
<name>A0ABW5W3P3_9PSEU</name>
<evidence type="ECO:0000256" key="1">
    <source>
        <dbReference type="SAM" id="Phobius"/>
    </source>
</evidence>
<gene>
    <name evidence="2" type="ORF">ACFS2C_03805</name>
</gene>
<feature type="transmembrane region" description="Helical" evidence="1">
    <location>
        <begin position="42"/>
        <end position="61"/>
    </location>
</feature>
<comment type="caution">
    <text evidence="2">The sequence shown here is derived from an EMBL/GenBank/DDBJ whole genome shotgun (WGS) entry which is preliminary data.</text>
</comment>
<keyword evidence="3" id="KW-1185">Reference proteome</keyword>
<keyword evidence="1" id="KW-0812">Transmembrane</keyword>
<reference evidence="3" key="1">
    <citation type="journal article" date="2019" name="Int. J. Syst. Evol. Microbiol.">
        <title>The Global Catalogue of Microorganisms (GCM) 10K type strain sequencing project: providing services to taxonomists for standard genome sequencing and annotation.</title>
        <authorList>
            <consortium name="The Broad Institute Genomics Platform"/>
            <consortium name="The Broad Institute Genome Sequencing Center for Infectious Disease"/>
            <person name="Wu L."/>
            <person name="Ma J."/>
        </authorList>
    </citation>
    <scope>NUCLEOTIDE SEQUENCE [LARGE SCALE GENOMIC DNA]</scope>
    <source>
        <strain evidence="3">IBRC-M 10906</strain>
    </source>
</reference>
<organism evidence="2 3">
    <name type="scientific">Prauserella oleivorans</name>
    <dbReference type="NCBI Taxonomy" id="1478153"/>
    <lineage>
        <taxon>Bacteria</taxon>
        <taxon>Bacillati</taxon>
        <taxon>Actinomycetota</taxon>
        <taxon>Actinomycetes</taxon>
        <taxon>Pseudonocardiales</taxon>
        <taxon>Pseudonocardiaceae</taxon>
        <taxon>Prauserella</taxon>
    </lineage>
</organism>
<evidence type="ECO:0000313" key="3">
    <source>
        <dbReference type="Proteomes" id="UP001597478"/>
    </source>
</evidence>
<dbReference type="EMBL" id="JBHUOF010000004">
    <property type="protein sequence ID" value="MFD2798513.1"/>
    <property type="molecule type" value="Genomic_DNA"/>
</dbReference>
<keyword evidence="1" id="KW-0472">Membrane</keyword>
<sequence>MAEIIGILLIAQGLGGTINNIAGDGPSWFLLNHIDALEGARLPLHVVMALLGLGIVVLPHLRKWGRLRGR</sequence>
<keyword evidence="1" id="KW-1133">Transmembrane helix</keyword>
<dbReference type="Proteomes" id="UP001597478">
    <property type="component" value="Unassembled WGS sequence"/>
</dbReference>
<dbReference type="RefSeq" id="WP_377389417.1">
    <property type="nucleotide sequence ID" value="NZ_JBHSAN010000017.1"/>
</dbReference>
<evidence type="ECO:0000313" key="2">
    <source>
        <dbReference type="EMBL" id="MFD2798513.1"/>
    </source>
</evidence>
<protein>
    <submittedName>
        <fullName evidence="2">Uncharacterized protein</fullName>
    </submittedName>
</protein>